<keyword evidence="2" id="KW-0808">Transferase</keyword>
<proteinExistence type="predicted"/>
<dbReference type="Proteomes" id="UP000058925">
    <property type="component" value="Chromosome"/>
</dbReference>
<evidence type="ECO:0000313" key="2">
    <source>
        <dbReference type="EMBL" id="ALI37788.1"/>
    </source>
</evidence>
<dbReference type="SUPFAM" id="SSF53335">
    <property type="entry name" value="S-adenosyl-L-methionine-dependent methyltransferases"/>
    <property type="match status" value="1"/>
</dbReference>
<dbReference type="GO" id="GO:0008757">
    <property type="term" value="F:S-adenosylmethionine-dependent methyltransferase activity"/>
    <property type="evidence" value="ECO:0007669"/>
    <property type="project" value="InterPro"/>
</dbReference>
<name>A0A654M226_9ARCH</name>
<dbReference type="KEGG" id="taa:NMY3_03606"/>
<sequence>MNNSNQSIRKRWALGDYRSIGKVISPVSAKLVRLVNVKPVYSVLDVACGFGNTAITARRAGAKVTGIDITPELLAQAKEEESIAKVSGIDWREGNAESLPFEDESFDIVLSTFGHMFALNQKATAFEMQRVLKKGGRVGFATWSPELAWGRMYDTISKYIPTVQNNQSMTPPPPSPMQWGIPDKIQELLCDVKDIFFERDTVEYAILSPNHYWQEMATKSGSLIQLIQALEEENKMEKIELIRQDYLKTIEPYIHDNIVRLGYLLTMATKV</sequence>
<dbReference type="PANTHER" id="PTHR43591:SF24">
    <property type="entry name" value="2-METHOXY-6-POLYPRENYL-1,4-BENZOQUINOL METHYLASE, MITOCHONDRIAL"/>
    <property type="match status" value="1"/>
</dbReference>
<protein>
    <submittedName>
        <fullName evidence="2">Demethylmenaquinone methyltransferase</fullName>
        <ecNumber evidence="2">2.1.1.163</ecNumber>
    </submittedName>
</protein>
<dbReference type="EC" id="2.1.1.163" evidence="2"/>
<dbReference type="InterPro" id="IPR029063">
    <property type="entry name" value="SAM-dependent_MTases_sf"/>
</dbReference>
<dbReference type="Gene3D" id="3.40.50.150">
    <property type="entry name" value="Vaccinia Virus protein VP39"/>
    <property type="match status" value="1"/>
</dbReference>
<reference evidence="3" key="1">
    <citation type="submission" date="2015-10" db="EMBL/GenBank/DDBJ databases">
        <title>Niche specialization of a soil ammonia-oxidizing archaeon, Candidatus Nitrosocosmicus oleophilus.</title>
        <authorList>
            <person name="Jung M.-Y."/>
            <person name="Rhee S.-K."/>
        </authorList>
    </citation>
    <scope>NUCLEOTIDE SEQUENCE [LARGE SCALE GENOMIC DNA]</scope>
    <source>
        <strain evidence="3">MY3</strain>
    </source>
</reference>
<dbReference type="EMBL" id="CP012850">
    <property type="protein sequence ID" value="ALI37788.1"/>
    <property type="molecule type" value="Genomic_DNA"/>
</dbReference>
<dbReference type="OrthoDB" id="162595at2157"/>
<keyword evidence="3" id="KW-1185">Reference proteome</keyword>
<dbReference type="GO" id="GO:0043770">
    <property type="term" value="F:demethylmenaquinone methyltransferase activity"/>
    <property type="evidence" value="ECO:0007669"/>
    <property type="project" value="UniProtKB-EC"/>
</dbReference>
<dbReference type="PANTHER" id="PTHR43591">
    <property type="entry name" value="METHYLTRANSFERASE"/>
    <property type="match status" value="1"/>
</dbReference>
<organism evidence="2 3">
    <name type="scientific">Candidatus Nitrosocosmicus oleophilus</name>
    <dbReference type="NCBI Taxonomy" id="1353260"/>
    <lineage>
        <taxon>Archaea</taxon>
        <taxon>Nitrososphaerota</taxon>
        <taxon>Nitrososphaeria</taxon>
        <taxon>Nitrososphaerales</taxon>
        <taxon>Nitrososphaeraceae</taxon>
        <taxon>Candidatus Nitrosocosmicus</taxon>
    </lineage>
</organism>
<dbReference type="InterPro" id="IPR013216">
    <property type="entry name" value="Methyltransf_11"/>
</dbReference>
<dbReference type="Pfam" id="PF08241">
    <property type="entry name" value="Methyltransf_11"/>
    <property type="match status" value="1"/>
</dbReference>
<evidence type="ECO:0000313" key="3">
    <source>
        <dbReference type="Proteomes" id="UP000058925"/>
    </source>
</evidence>
<feature type="domain" description="Methyltransferase type 11" evidence="1">
    <location>
        <begin position="44"/>
        <end position="138"/>
    </location>
</feature>
<keyword evidence="2" id="KW-0489">Methyltransferase</keyword>
<dbReference type="GO" id="GO:0032259">
    <property type="term" value="P:methylation"/>
    <property type="evidence" value="ECO:0007669"/>
    <property type="project" value="UniProtKB-KW"/>
</dbReference>
<gene>
    <name evidence="2" type="primary">ubiE_5</name>
    <name evidence="2" type="ORF">NMY3_03606</name>
</gene>
<evidence type="ECO:0000259" key="1">
    <source>
        <dbReference type="Pfam" id="PF08241"/>
    </source>
</evidence>
<dbReference type="RefSeq" id="WP_196816792.1">
    <property type="nucleotide sequence ID" value="NZ_CP012850.1"/>
</dbReference>
<dbReference type="GeneID" id="60423420"/>
<dbReference type="AlphaFoldDB" id="A0A654M226"/>
<accession>A0A654M226</accession>
<dbReference type="CDD" id="cd02440">
    <property type="entry name" value="AdoMet_MTases"/>
    <property type="match status" value="1"/>
</dbReference>